<comment type="caution">
    <text evidence="8">The sequence shown here is derived from an EMBL/GenBank/DDBJ whole genome shotgun (WGS) entry which is preliminary data.</text>
</comment>
<dbReference type="GO" id="GO:0005886">
    <property type="term" value="C:plasma membrane"/>
    <property type="evidence" value="ECO:0007669"/>
    <property type="project" value="TreeGrafter"/>
</dbReference>
<dbReference type="EMBL" id="DSFH01000004">
    <property type="protein sequence ID" value="HEW63477.1"/>
    <property type="molecule type" value="Genomic_DNA"/>
</dbReference>
<accession>A0A7C2Z264</accession>
<name>A0A7C2Z264_9CREN</name>
<feature type="transmembrane region" description="Helical" evidence="7">
    <location>
        <begin position="221"/>
        <end position="238"/>
    </location>
</feature>
<organism evidence="8">
    <name type="scientific">Fervidicoccus fontis</name>
    <dbReference type="NCBI Taxonomy" id="683846"/>
    <lineage>
        <taxon>Archaea</taxon>
        <taxon>Thermoproteota</taxon>
        <taxon>Thermoprotei</taxon>
        <taxon>Fervidicoccales</taxon>
        <taxon>Fervidicoccaceae</taxon>
        <taxon>Fervidicoccus</taxon>
    </lineage>
</organism>
<feature type="transmembrane region" description="Helical" evidence="7">
    <location>
        <begin position="378"/>
        <end position="398"/>
    </location>
</feature>
<evidence type="ECO:0000256" key="1">
    <source>
        <dbReference type="ARBA" id="ARBA00004127"/>
    </source>
</evidence>
<feature type="transmembrane region" description="Helical" evidence="7">
    <location>
        <begin position="180"/>
        <end position="201"/>
    </location>
</feature>
<comment type="subcellular location">
    <subcellularLocation>
        <location evidence="1">Endomembrane system</location>
        <topology evidence="1">Multi-pass membrane protein</topology>
    </subcellularLocation>
</comment>
<evidence type="ECO:0000313" key="8">
    <source>
        <dbReference type="EMBL" id="HEW63477.1"/>
    </source>
</evidence>
<dbReference type="AlphaFoldDB" id="A0A7C2Z264"/>
<protein>
    <submittedName>
        <fullName evidence="8">NCS2 family permease</fullName>
    </submittedName>
</protein>
<keyword evidence="6 7" id="KW-0472">Membrane</keyword>
<dbReference type="InterPro" id="IPR045018">
    <property type="entry name" value="Azg-like"/>
</dbReference>
<keyword evidence="4 7" id="KW-0812">Transmembrane</keyword>
<feature type="transmembrane region" description="Helical" evidence="7">
    <location>
        <begin position="476"/>
        <end position="493"/>
    </location>
</feature>
<dbReference type="RefSeq" id="WP_272984745.1">
    <property type="nucleotide sequence ID" value="NZ_DSFH01000004.1"/>
</dbReference>
<feature type="transmembrane region" description="Helical" evidence="7">
    <location>
        <begin position="144"/>
        <end position="168"/>
    </location>
</feature>
<feature type="transmembrane region" description="Helical" evidence="7">
    <location>
        <begin position="405"/>
        <end position="423"/>
    </location>
</feature>
<comment type="similarity">
    <text evidence="2">Belongs to the nucleobase:cation symporter-2 (NCS2) (TC 2.A.40) family. Azg-like subfamily.</text>
</comment>
<feature type="transmembrane region" description="Helical" evidence="7">
    <location>
        <begin position="81"/>
        <end position="102"/>
    </location>
</feature>
<sequence>MRGLSFKDALYKYFELKERNTTAKVEIIAGITTFLSMAYILFVNPSILTDGFTIALHQALGIPMTQPIPQEYMPLVYNVKLGFTLATALSAATATLIMSLYAKMPFGLAPGMGENAFIGYTAIPLFASILITSHDLQGVAPAIFAIYLALVSVFFNGILFLIFSVGRIREFILNSVPESIRLGISIGIGLFITLIGFSNIGIVEPGVGTPISFNTAALKTAAFYLGLLSFFIAAVLMAKKVIGGFIIAILGSTAIAILLSITGLTPGLISTSSSLFTMPSFTTSILNDLPKSFYLYFTLFGLGFPIAFSLFLVDFFDGIGTLTGLAMKAGLVKDGKVMNINKALISDALASIISPFYGTSTTVVYVESASGIEAGGKSGLTSLIIAILFFISAIFAPLLTYIPTFTTGGALVLVGLLFLGLAGKLTSMEDLTEVIPAFFTLVAIPFTYSITTGIGFGFISYIIIKIASGKFKDVKPGIVLIALLFIIYFWLAARGF</sequence>
<feature type="transmembrane region" description="Helical" evidence="7">
    <location>
        <begin position="114"/>
        <end position="132"/>
    </location>
</feature>
<evidence type="ECO:0000256" key="2">
    <source>
        <dbReference type="ARBA" id="ARBA00005697"/>
    </source>
</evidence>
<evidence type="ECO:0000256" key="4">
    <source>
        <dbReference type="ARBA" id="ARBA00022692"/>
    </source>
</evidence>
<dbReference type="Proteomes" id="UP000886076">
    <property type="component" value="Unassembled WGS sequence"/>
</dbReference>
<feature type="transmembrane region" description="Helical" evidence="7">
    <location>
        <begin position="435"/>
        <end position="464"/>
    </location>
</feature>
<keyword evidence="5 7" id="KW-1133">Transmembrane helix</keyword>
<dbReference type="GO" id="GO:0005345">
    <property type="term" value="F:purine nucleobase transmembrane transporter activity"/>
    <property type="evidence" value="ECO:0007669"/>
    <property type="project" value="TreeGrafter"/>
</dbReference>
<dbReference type="GO" id="GO:0012505">
    <property type="term" value="C:endomembrane system"/>
    <property type="evidence" value="ECO:0007669"/>
    <property type="project" value="UniProtKB-SubCell"/>
</dbReference>
<feature type="transmembrane region" description="Helical" evidence="7">
    <location>
        <begin position="337"/>
        <end position="358"/>
    </location>
</feature>
<gene>
    <name evidence="8" type="ORF">ENO39_00225</name>
</gene>
<feature type="transmembrane region" description="Helical" evidence="7">
    <location>
        <begin position="21"/>
        <end position="42"/>
    </location>
</feature>
<reference evidence="8" key="1">
    <citation type="journal article" date="2020" name="mSystems">
        <title>Genome- and Community-Level Interaction Insights into Carbon Utilization and Element Cycling Functions of Hydrothermarchaeota in Hydrothermal Sediment.</title>
        <authorList>
            <person name="Zhou Z."/>
            <person name="Liu Y."/>
            <person name="Xu W."/>
            <person name="Pan J."/>
            <person name="Luo Z.H."/>
            <person name="Li M."/>
        </authorList>
    </citation>
    <scope>NUCLEOTIDE SEQUENCE [LARGE SCALE GENOMIC DNA]</scope>
    <source>
        <strain evidence="8">SpSt-1261</strain>
    </source>
</reference>
<dbReference type="InterPro" id="IPR006043">
    <property type="entry name" value="NCS2"/>
</dbReference>
<feature type="transmembrane region" description="Helical" evidence="7">
    <location>
        <begin position="245"/>
        <end position="269"/>
    </location>
</feature>
<dbReference type="PANTHER" id="PTHR43337">
    <property type="entry name" value="XANTHINE/URACIL PERMEASE C887.17-RELATED"/>
    <property type="match status" value="1"/>
</dbReference>
<proteinExistence type="inferred from homology"/>
<evidence type="ECO:0000256" key="3">
    <source>
        <dbReference type="ARBA" id="ARBA00022448"/>
    </source>
</evidence>
<evidence type="ECO:0000256" key="5">
    <source>
        <dbReference type="ARBA" id="ARBA00022989"/>
    </source>
</evidence>
<keyword evidence="3" id="KW-0813">Transport</keyword>
<evidence type="ECO:0000256" key="7">
    <source>
        <dbReference type="SAM" id="Phobius"/>
    </source>
</evidence>
<dbReference type="Pfam" id="PF00860">
    <property type="entry name" value="Xan_ur_permease"/>
    <property type="match status" value="1"/>
</dbReference>
<feature type="transmembrane region" description="Helical" evidence="7">
    <location>
        <begin position="293"/>
        <end position="316"/>
    </location>
</feature>
<evidence type="ECO:0000256" key="6">
    <source>
        <dbReference type="ARBA" id="ARBA00023136"/>
    </source>
</evidence>
<dbReference type="PANTHER" id="PTHR43337:SF1">
    <property type="entry name" value="XANTHINE_URACIL PERMEASE C887.17-RELATED"/>
    <property type="match status" value="1"/>
</dbReference>